<reference evidence="3 5" key="1">
    <citation type="submission" date="2017-05" db="EMBL/GenBank/DDBJ databases">
        <title>Whole genome sequencing of Yersinia kristensenii.</title>
        <authorList>
            <person name="Campioni F."/>
        </authorList>
    </citation>
    <scope>NUCLEOTIDE SEQUENCE [LARGE SCALE GENOMIC DNA]</scope>
    <source>
        <strain evidence="3 5">CFSAN060536</strain>
    </source>
</reference>
<feature type="transmembrane region" description="Helical" evidence="1">
    <location>
        <begin position="383"/>
        <end position="401"/>
    </location>
</feature>
<keyword evidence="1" id="KW-1133">Transmembrane helix</keyword>
<keyword evidence="1" id="KW-0472">Membrane</keyword>
<protein>
    <submittedName>
        <fullName evidence="3">Conjugal transfer protein TraG</fullName>
    </submittedName>
</protein>
<organism evidence="3 5">
    <name type="scientific">Yersinia intermedia</name>
    <dbReference type="NCBI Taxonomy" id="631"/>
    <lineage>
        <taxon>Bacteria</taxon>
        <taxon>Pseudomonadati</taxon>
        <taxon>Pseudomonadota</taxon>
        <taxon>Gammaproteobacteria</taxon>
        <taxon>Enterobacterales</taxon>
        <taxon>Yersiniaceae</taxon>
        <taxon>Yersinia</taxon>
    </lineage>
</organism>
<dbReference type="EMBL" id="NHOI01000027">
    <property type="protein sequence ID" value="OVZ84305.1"/>
    <property type="molecule type" value="Genomic_DNA"/>
</dbReference>
<proteinExistence type="predicted"/>
<dbReference type="Proteomes" id="UP000424966">
    <property type="component" value="Chromosome"/>
</dbReference>
<dbReference type="Proteomes" id="UP000196440">
    <property type="component" value="Unassembled WGS sequence"/>
</dbReference>
<evidence type="ECO:0000313" key="3">
    <source>
        <dbReference type="EMBL" id="OVZ84305.1"/>
    </source>
</evidence>
<feature type="transmembrane region" description="Helical" evidence="1">
    <location>
        <begin position="434"/>
        <end position="454"/>
    </location>
</feature>
<evidence type="ECO:0000259" key="2">
    <source>
        <dbReference type="Pfam" id="PF07916"/>
    </source>
</evidence>
<dbReference type="GeneID" id="58045886"/>
<feature type="domain" description="TraG N-terminal Proteobacteria" evidence="2">
    <location>
        <begin position="8"/>
        <end position="476"/>
    </location>
</feature>
<dbReference type="AlphaFoldDB" id="A0A208ZV08"/>
<reference evidence="4 6" key="2">
    <citation type="submission" date="2019-11" db="EMBL/GenBank/DDBJ databases">
        <title>FDA dAtabase for Regulatory Grade micrObial Sequences (FDA-ARGOS): Supporting development and validation of Infectious Disease Dx tests.</title>
        <authorList>
            <person name="Patel R."/>
            <person name="Rucinski S."/>
            <person name="Tallon L."/>
            <person name="Sadzewicz L."/>
            <person name="Vavikolanu K."/>
            <person name="Mehta A."/>
            <person name="Aluvathingal J."/>
            <person name="Nadendla S."/>
            <person name="Nandy P."/>
            <person name="Geyer C."/>
            <person name="Yan Y."/>
            <person name="Sichtig H."/>
        </authorList>
    </citation>
    <scope>NUCLEOTIDE SEQUENCE [LARGE SCALE GENOMIC DNA]</scope>
    <source>
        <strain evidence="4 6">FDAARGOS_729</strain>
    </source>
</reference>
<evidence type="ECO:0000256" key="1">
    <source>
        <dbReference type="SAM" id="Phobius"/>
    </source>
</evidence>
<evidence type="ECO:0000313" key="4">
    <source>
        <dbReference type="EMBL" id="QGR70046.1"/>
    </source>
</evidence>
<dbReference type="RefSeq" id="WP_050135232.1">
    <property type="nucleotide sequence ID" value="NZ_CBCPKE010000012.1"/>
</dbReference>
<accession>A0A208ZV08</accession>
<dbReference type="Pfam" id="PF07916">
    <property type="entry name" value="TraG_N"/>
    <property type="match status" value="1"/>
</dbReference>
<evidence type="ECO:0000313" key="6">
    <source>
        <dbReference type="Proteomes" id="UP000424966"/>
    </source>
</evidence>
<gene>
    <name evidence="3" type="ORF">CBW57_17275</name>
    <name evidence="4" type="ORF">FOC37_06450</name>
</gene>
<dbReference type="InterPro" id="IPR012931">
    <property type="entry name" value="TraG_N_Proteobacteria"/>
</dbReference>
<evidence type="ECO:0000313" key="5">
    <source>
        <dbReference type="Proteomes" id="UP000196440"/>
    </source>
</evidence>
<keyword evidence="1" id="KW-0812">Transmembrane</keyword>
<name>A0A208ZV08_YERIN</name>
<keyword evidence="6" id="KW-1185">Reference proteome</keyword>
<sequence length="505" mass="55697">MTTDSYLEFFLVFLGWLINNALWTIITATGLFALPLVLKVAGVWLKVRTEGDDEGNKGALALPRIEQVLYVAFIVIMFCAMPFQEVDLTVMKFDQTRSRQCGTNVPKPDESGYGGLLTDFNGQVAKVPMWWYLVHNLSKGVTHAAIASIPCGMELRQLRFEVQHTQLIDPVIRQEVQEFANQCYSKAYYKLKSTNSQLTDATINSVGWIGSSYFLNTGGYYDYYTSTSPRSQWPYSESRDSGYPNVGRGGYPTCKEWWSASGTGLKSRLSGSYNTKVANRMKFVDSENWEENLLRWLVSPQNTLMSGGHETYMAGSQRGTGIDLDTSFKQMVSGLGAFSAQATQLPAFDALRQALPMVHGILMMALVICIPLVMLFGAYDPKVVVTLTFVMFAMTFVTFWWELGSWLDDRLIEIVYTGARGYYNWFSSVGAEGWIMNLVLGSMFVVLPAFWFGAVSWSGVQIGGALSSAVDKASRGSQQAGAEGGAAAMKVAKTVATKGASKGKG</sequence>
<feature type="transmembrane region" description="Helical" evidence="1">
    <location>
        <begin position="354"/>
        <end position="376"/>
    </location>
</feature>
<dbReference type="EMBL" id="CP046294">
    <property type="protein sequence ID" value="QGR70046.1"/>
    <property type="molecule type" value="Genomic_DNA"/>
</dbReference>